<sequence>MKTAAAAGEVSVDGRPKLALCVLCGLPAAGKSTFARALALRLRQERSWAVGVLSYDDVLPPALPDDVSTQPRPSQWKMFRQELLKHLECFLVAIISGGQMAAPPNRTETMWEDFITCLKKQNLIFSAAHEAQPCQLLAKTAASRRLFLVLDDNFYYQSMRYEVYQLARKYSLGFCQLFLDCPLETCLLRNGQRPQPLPSETIRLMERKIEKPNSEKNAWEHNSLIIQSSSCSLEASLEVTDLLLTALENPIKCVEDNTEQKETDRIICSTNILHQADETLRRTISQTMKEAKDEKIPLNNLKRLAEDLNKLKADFLEDLRQGNRRYLCFQQTTNLSDIISSFCDERDTVVQKYFSKQH</sequence>
<keyword evidence="1" id="KW-0547">Nucleotide-binding</keyword>
<keyword evidence="4" id="KW-0808">Transferase</keyword>
<proteinExistence type="predicted"/>
<reference evidence="4" key="1">
    <citation type="submission" date="2025-08" db="UniProtKB">
        <authorList>
            <consortium name="RefSeq"/>
        </authorList>
    </citation>
    <scope>IDENTIFICATION</scope>
</reference>
<dbReference type="RefSeq" id="XP_005351442.1">
    <property type="nucleotide sequence ID" value="XM_005351385.2"/>
</dbReference>
<dbReference type="Proteomes" id="UP000694915">
    <property type="component" value="Chromosome 8"/>
</dbReference>
<keyword evidence="3" id="KW-1185">Reference proteome</keyword>
<dbReference type="PANTHER" id="PTHR20873">
    <property type="entry name" value="L-SERYL-TRNA(SEC) KINASE"/>
    <property type="match status" value="1"/>
</dbReference>
<dbReference type="InterPro" id="IPR013641">
    <property type="entry name" value="KTI12/PSTK"/>
</dbReference>
<keyword evidence="4" id="KW-0418">Kinase</keyword>
<evidence type="ECO:0000313" key="4">
    <source>
        <dbReference type="RefSeq" id="XP_005351442.1"/>
    </source>
</evidence>
<dbReference type="GO" id="GO:0016301">
    <property type="term" value="F:kinase activity"/>
    <property type="evidence" value="ECO:0007669"/>
    <property type="project" value="UniProtKB-KW"/>
</dbReference>
<dbReference type="Gene3D" id="3.40.50.300">
    <property type="entry name" value="P-loop containing nucleotide triphosphate hydrolases"/>
    <property type="match status" value="1"/>
</dbReference>
<gene>
    <name evidence="4" type="primary">Pstk</name>
</gene>
<protein>
    <submittedName>
        <fullName evidence="4">L-seryl-tRNA(Sec) kinase</fullName>
    </submittedName>
</protein>
<evidence type="ECO:0000256" key="1">
    <source>
        <dbReference type="ARBA" id="ARBA00022741"/>
    </source>
</evidence>
<evidence type="ECO:0000256" key="2">
    <source>
        <dbReference type="ARBA" id="ARBA00022840"/>
    </source>
</evidence>
<dbReference type="PANTHER" id="PTHR20873:SF0">
    <property type="entry name" value="L-SERYL-TRNA(SEC) KINASE"/>
    <property type="match status" value="1"/>
</dbReference>
<dbReference type="GeneID" id="101986457"/>
<name>A0ABM0KRK7_MICOH</name>
<dbReference type="InterPro" id="IPR052648">
    <property type="entry name" value="Ser-tRNA(Sec)_kinase"/>
</dbReference>
<organism evidence="3 4">
    <name type="scientific">Microtus ochrogaster</name>
    <name type="common">Prairie vole</name>
    <dbReference type="NCBI Taxonomy" id="79684"/>
    <lineage>
        <taxon>Eukaryota</taxon>
        <taxon>Metazoa</taxon>
        <taxon>Chordata</taxon>
        <taxon>Craniata</taxon>
        <taxon>Vertebrata</taxon>
        <taxon>Euteleostomi</taxon>
        <taxon>Mammalia</taxon>
        <taxon>Eutheria</taxon>
        <taxon>Euarchontoglires</taxon>
        <taxon>Glires</taxon>
        <taxon>Rodentia</taxon>
        <taxon>Myomorpha</taxon>
        <taxon>Muroidea</taxon>
        <taxon>Cricetidae</taxon>
        <taxon>Arvicolinae</taxon>
        <taxon>Microtus</taxon>
    </lineage>
</organism>
<evidence type="ECO:0000313" key="3">
    <source>
        <dbReference type="Proteomes" id="UP000694915"/>
    </source>
</evidence>
<dbReference type="InterPro" id="IPR020028">
    <property type="entry name" value="L-seryl-tRNA_Sec_kinase_euk"/>
</dbReference>
<dbReference type="NCBIfam" id="TIGR03575">
    <property type="entry name" value="selen_PSTK_euk"/>
    <property type="match status" value="1"/>
</dbReference>
<dbReference type="Pfam" id="PF08433">
    <property type="entry name" value="KTI12"/>
    <property type="match status" value="1"/>
</dbReference>
<dbReference type="InterPro" id="IPR027417">
    <property type="entry name" value="P-loop_NTPase"/>
</dbReference>
<accession>A0ABM0KRK7</accession>
<dbReference type="SUPFAM" id="SSF52540">
    <property type="entry name" value="P-loop containing nucleoside triphosphate hydrolases"/>
    <property type="match status" value="1"/>
</dbReference>
<keyword evidence="2" id="KW-0067">ATP-binding</keyword>